<dbReference type="EMBL" id="JAJEPS010000007">
    <property type="protein sequence ID" value="MCC2126329.1"/>
    <property type="molecule type" value="Genomic_DNA"/>
</dbReference>
<protein>
    <submittedName>
        <fullName evidence="1">DUF3783 domain-containing protein</fullName>
    </submittedName>
</protein>
<dbReference type="Pfam" id="PF12646">
    <property type="entry name" value="DUF3783"/>
    <property type="match status" value="1"/>
</dbReference>
<evidence type="ECO:0000313" key="1">
    <source>
        <dbReference type="EMBL" id="MCC2126329.1"/>
    </source>
</evidence>
<sequence>MQKTSILLMHCKEMEKQQKIRKLCQRFGMECRILTEKDGKEELGVLCATYPVAVGKHEMPPFAWQMPELLVFSGLQENSLQLFLIAYREAQIEQIPLKAIVTPHNISWSIYELSRELASEHAAMHP</sequence>
<dbReference type="Proteomes" id="UP001198220">
    <property type="component" value="Unassembled WGS sequence"/>
</dbReference>
<comment type="caution">
    <text evidence="1">The sequence shown here is derived from an EMBL/GenBank/DDBJ whole genome shotgun (WGS) entry which is preliminary data.</text>
</comment>
<evidence type="ECO:0000313" key="2">
    <source>
        <dbReference type="Proteomes" id="UP001198220"/>
    </source>
</evidence>
<organism evidence="1 2">
    <name type="scientific">Hominiventricola filiformis</name>
    <dbReference type="NCBI Taxonomy" id="2885352"/>
    <lineage>
        <taxon>Bacteria</taxon>
        <taxon>Bacillati</taxon>
        <taxon>Bacillota</taxon>
        <taxon>Clostridia</taxon>
        <taxon>Lachnospirales</taxon>
        <taxon>Lachnospiraceae</taxon>
        <taxon>Hominiventricola</taxon>
    </lineage>
</organism>
<dbReference type="InterPro" id="IPR016621">
    <property type="entry name" value="UCP014543"/>
</dbReference>
<accession>A0AAE3A849</accession>
<gene>
    <name evidence="1" type="ORF">LKD36_09055</name>
</gene>
<proteinExistence type="predicted"/>
<dbReference type="RefSeq" id="WP_308459431.1">
    <property type="nucleotide sequence ID" value="NZ_JAJEPS010000007.1"/>
</dbReference>
<dbReference type="AlphaFoldDB" id="A0AAE3A849"/>
<keyword evidence="2" id="KW-1185">Reference proteome</keyword>
<reference evidence="1 2" key="1">
    <citation type="submission" date="2021-10" db="EMBL/GenBank/DDBJ databases">
        <title>Anaerobic single-cell dispensing facilitates the cultivation of human gut bacteria.</title>
        <authorList>
            <person name="Afrizal A."/>
        </authorList>
    </citation>
    <scope>NUCLEOTIDE SEQUENCE [LARGE SCALE GENOMIC DNA]</scope>
    <source>
        <strain evidence="1 2">CLA-AA-H276</strain>
    </source>
</reference>
<name>A0AAE3A849_9FIRM</name>